<dbReference type="InterPro" id="IPR020846">
    <property type="entry name" value="MFS_dom"/>
</dbReference>
<dbReference type="GO" id="GO:1990961">
    <property type="term" value="P:xenobiotic detoxification by transmembrane export across the plasma membrane"/>
    <property type="evidence" value="ECO:0007669"/>
    <property type="project" value="InterPro"/>
</dbReference>
<dbReference type="EMBL" id="JACHIH010000047">
    <property type="protein sequence ID" value="MBB5049789.1"/>
    <property type="molecule type" value="Genomic_DNA"/>
</dbReference>
<feature type="transmembrane region" description="Helical" evidence="8">
    <location>
        <begin position="303"/>
        <end position="323"/>
    </location>
</feature>
<dbReference type="PROSITE" id="PS50850">
    <property type="entry name" value="MFS"/>
    <property type="match status" value="1"/>
</dbReference>
<feature type="transmembrane region" description="Helical" evidence="8">
    <location>
        <begin position="335"/>
        <end position="361"/>
    </location>
</feature>
<feature type="domain" description="Major facilitator superfamily (MFS) profile" evidence="9">
    <location>
        <begin position="1"/>
        <end position="389"/>
    </location>
</feature>
<protein>
    <recommendedName>
        <fullName evidence="8">Bcr/CflA family efflux transporter</fullName>
    </recommendedName>
</protein>
<evidence type="ECO:0000256" key="7">
    <source>
        <dbReference type="ARBA" id="ARBA00023136"/>
    </source>
</evidence>
<keyword evidence="6 8" id="KW-1133">Transmembrane helix</keyword>
<comment type="similarity">
    <text evidence="2 8">Belongs to the major facilitator superfamily. Bcr/CmlA family.</text>
</comment>
<evidence type="ECO:0000256" key="3">
    <source>
        <dbReference type="ARBA" id="ARBA00022448"/>
    </source>
</evidence>
<evidence type="ECO:0000313" key="10">
    <source>
        <dbReference type="EMBL" id="MBB5049789.1"/>
    </source>
</evidence>
<dbReference type="SUPFAM" id="SSF103473">
    <property type="entry name" value="MFS general substrate transporter"/>
    <property type="match status" value="1"/>
</dbReference>
<dbReference type="PANTHER" id="PTHR23502:SF132">
    <property type="entry name" value="POLYAMINE TRANSPORTER 2-RELATED"/>
    <property type="match status" value="1"/>
</dbReference>
<feature type="transmembrane region" description="Helical" evidence="8">
    <location>
        <begin position="74"/>
        <end position="92"/>
    </location>
</feature>
<accession>A0A7W8E0T1</accession>
<feature type="transmembrane region" description="Helical" evidence="8">
    <location>
        <begin position="247"/>
        <end position="266"/>
    </location>
</feature>
<evidence type="ECO:0000256" key="4">
    <source>
        <dbReference type="ARBA" id="ARBA00022475"/>
    </source>
</evidence>
<dbReference type="Gene3D" id="1.20.1720.10">
    <property type="entry name" value="Multidrug resistance protein D"/>
    <property type="match status" value="1"/>
</dbReference>
<feature type="transmembrane region" description="Helical" evidence="8">
    <location>
        <begin position="278"/>
        <end position="297"/>
    </location>
</feature>
<feature type="transmembrane region" description="Helical" evidence="8">
    <location>
        <begin position="45"/>
        <end position="62"/>
    </location>
</feature>
<gene>
    <name evidence="10" type="ORF">HNR60_004573</name>
</gene>
<evidence type="ECO:0000256" key="5">
    <source>
        <dbReference type="ARBA" id="ARBA00022692"/>
    </source>
</evidence>
<dbReference type="Pfam" id="PF07690">
    <property type="entry name" value="MFS_1"/>
    <property type="match status" value="1"/>
</dbReference>
<evidence type="ECO:0000313" key="11">
    <source>
        <dbReference type="Proteomes" id="UP000542353"/>
    </source>
</evidence>
<dbReference type="NCBIfam" id="TIGR00710">
    <property type="entry name" value="efflux_Bcr_CflA"/>
    <property type="match status" value="1"/>
</dbReference>
<dbReference type="InterPro" id="IPR004812">
    <property type="entry name" value="Efflux_drug-R_Bcr/CmlA"/>
</dbReference>
<dbReference type="GO" id="GO:0042910">
    <property type="term" value="F:xenobiotic transmembrane transporter activity"/>
    <property type="evidence" value="ECO:0007669"/>
    <property type="project" value="InterPro"/>
</dbReference>
<comment type="caution">
    <text evidence="8">Lacks conserved residue(s) required for the propagation of feature annotation.</text>
</comment>
<keyword evidence="7 8" id="KW-0472">Membrane</keyword>
<feature type="transmembrane region" description="Helical" evidence="8">
    <location>
        <begin position="162"/>
        <end position="182"/>
    </location>
</feature>
<evidence type="ECO:0000256" key="2">
    <source>
        <dbReference type="ARBA" id="ARBA00006236"/>
    </source>
</evidence>
<dbReference type="InterPro" id="IPR011701">
    <property type="entry name" value="MFS"/>
</dbReference>
<feature type="transmembrane region" description="Helical" evidence="8">
    <location>
        <begin position="131"/>
        <end position="156"/>
    </location>
</feature>
<dbReference type="AlphaFoldDB" id="A0A7W8E0T1"/>
<dbReference type="GO" id="GO:0005886">
    <property type="term" value="C:plasma membrane"/>
    <property type="evidence" value="ECO:0007669"/>
    <property type="project" value="UniProtKB-SubCell"/>
</dbReference>
<evidence type="ECO:0000256" key="1">
    <source>
        <dbReference type="ARBA" id="ARBA00004651"/>
    </source>
</evidence>
<dbReference type="CDD" id="cd17320">
    <property type="entry name" value="MFS_MdfA_MDR_like"/>
    <property type="match status" value="1"/>
</dbReference>
<feature type="transmembrane region" description="Helical" evidence="8">
    <location>
        <begin position="211"/>
        <end position="235"/>
    </location>
</feature>
<evidence type="ECO:0000259" key="9">
    <source>
        <dbReference type="PROSITE" id="PS50850"/>
    </source>
</evidence>
<keyword evidence="11" id="KW-1185">Reference proteome</keyword>
<proteinExistence type="inferred from homology"/>
<feature type="transmembrane region" description="Helical" evidence="8">
    <location>
        <begin position="98"/>
        <end position="119"/>
    </location>
</feature>
<sequence>MSSFARNAVVLGLLSAVGPFAVDMYLPALPSIAGDLNASTAAAQLSLTVYFLAFGVFQILYGPASDMIGRKPPLYIGLVLFALGAIGGALAPSIGWLIAARVLQGIGAAAVTVIPRAIIRDLHTGTEATRLMGMVMLVFSVSPLLAPLFGSALIAFLGWRAVFVAMSASALLGLVLVALLLPETRPIAHRSKGGVGQVMGNFAVLLRDRQFVGLVLIGGLGMASFFSYLAGSSFIYIGHFNLTPTQYALAFALNAAGFIGASQLAAPLGARFGMRRAVIGAVALYAGIALVLLALTLSGVDELAVLMALLFLIFGCLGVALPQTMVLSLEQHGRIAGAASALSATLQMLIGAALIAVISLFENGTALPMVAGIAVAACAALGITLATLRPRAPLPQPAE</sequence>
<name>A0A7W8E0T1_9BRAD</name>
<organism evidence="10 11">
    <name type="scientific">Rhodopseudomonas rhenobacensis</name>
    <dbReference type="NCBI Taxonomy" id="87461"/>
    <lineage>
        <taxon>Bacteria</taxon>
        <taxon>Pseudomonadati</taxon>
        <taxon>Pseudomonadota</taxon>
        <taxon>Alphaproteobacteria</taxon>
        <taxon>Hyphomicrobiales</taxon>
        <taxon>Nitrobacteraceae</taxon>
        <taxon>Rhodopseudomonas</taxon>
    </lineage>
</organism>
<dbReference type="PANTHER" id="PTHR23502">
    <property type="entry name" value="MAJOR FACILITATOR SUPERFAMILY"/>
    <property type="match status" value="1"/>
</dbReference>
<keyword evidence="3 8" id="KW-0813">Transport</keyword>
<evidence type="ECO:0000256" key="6">
    <source>
        <dbReference type="ARBA" id="ARBA00022989"/>
    </source>
</evidence>
<keyword evidence="4" id="KW-1003">Cell membrane</keyword>
<comment type="subcellular location">
    <subcellularLocation>
        <location evidence="8">Cell inner membrane</location>
        <topology evidence="8">Multi-pass membrane protein</topology>
    </subcellularLocation>
    <subcellularLocation>
        <location evidence="1">Cell membrane</location>
        <topology evidence="1">Multi-pass membrane protein</topology>
    </subcellularLocation>
</comment>
<keyword evidence="5 8" id="KW-0812">Transmembrane</keyword>
<dbReference type="Proteomes" id="UP000542353">
    <property type="component" value="Unassembled WGS sequence"/>
</dbReference>
<feature type="transmembrane region" description="Helical" evidence="8">
    <location>
        <begin position="367"/>
        <end position="388"/>
    </location>
</feature>
<comment type="caution">
    <text evidence="10">The sequence shown here is derived from an EMBL/GenBank/DDBJ whole genome shotgun (WGS) entry which is preliminary data.</text>
</comment>
<dbReference type="RefSeq" id="WP_184262408.1">
    <property type="nucleotide sequence ID" value="NZ_JACHIH010000047.1"/>
</dbReference>
<reference evidence="10 11" key="1">
    <citation type="submission" date="2020-08" db="EMBL/GenBank/DDBJ databases">
        <title>Genomic Encyclopedia of Type Strains, Phase IV (KMG-IV): sequencing the most valuable type-strain genomes for metagenomic binning, comparative biology and taxonomic classification.</title>
        <authorList>
            <person name="Goeker M."/>
        </authorList>
    </citation>
    <scope>NUCLEOTIDE SEQUENCE [LARGE SCALE GENOMIC DNA]</scope>
    <source>
        <strain evidence="10 11">DSM 12706</strain>
    </source>
</reference>
<evidence type="ECO:0000256" key="8">
    <source>
        <dbReference type="RuleBase" id="RU365088"/>
    </source>
</evidence>
<dbReference type="InterPro" id="IPR036259">
    <property type="entry name" value="MFS_trans_sf"/>
</dbReference>
<keyword evidence="8" id="KW-0997">Cell inner membrane</keyword>